<dbReference type="Proteomes" id="UP000243488">
    <property type="component" value="Chromosome"/>
</dbReference>
<protein>
    <recommendedName>
        <fullName evidence="4">Secreted protein</fullName>
    </recommendedName>
</protein>
<dbReference type="AlphaFoldDB" id="A0A1V0B8W0"/>
<evidence type="ECO:0000313" key="2">
    <source>
        <dbReference type="EMBL" id="AQZ96365.1"/>
    </source>
</evidence>
<sequence length="97" mass="10699">MKIRSTLAISCVLALLSQPSLACSPEDAIEMAEKVAQTINRIAAGDPDKANQLHTQLLELQQRDPTRSEHGPCRAYERIIEELEARERGESPGETSN</sequence>
<proteinExistence type="predicted"/>
<keyword evidence="3" id="KW-1185">Reference proteome</keyword>
<evidence type="ECO:0000256" key="1">
    <source>
        <dbReference type="SAM" id="SignalP"/>
    </source>
</evidence>
<reference evidence="2 3" key="1">
    <citation type="submission" date="2017-03" db="EMBL/GenBank/DDBJ databases">
        <title>Complete genome sequence of the novel DNRA strain Pseudomonas sp. S-6-2 isolated from Chinese polluted river sediment. Journal of Biotechnology.</title>
        <authorList>
            <person name="Li J."/>
            <person name="Xiang F."/>
            <person name="Wang L."/>
            <person name="Xi L."/>
            <person name="Liu J."/>
        </authorList>
    </citation>
    <scope>NUCLEOTIDE SEQUENCE [LARGE SCALE GENOMIC DNA]</scope>
    <source>
        <strain evidence="2 3">S-6-2</strain>
    </source>
</reference>
<evidence type="ECO:0000313" key="3">
    <source>
        <dbReference type="Proteomes" id="UP000243488"/>
    </source>
</evidence>
<dbReference type="EMBL" id="CP020100">
    <property type="protein sequence ID" value="AQZ96365.1"/>
    <property type="molecule type" value="Genomic_DNA"/>
</dbReference>
<name>A0A1V0B8W0_9GAMM</name>
<evidence type="ECO:0008006" key="4">
    <source>
        <dbReference type="Google" id="ProtNLM"/>
    </source>
</evidence>
<dbReference type="KEGG" id="ppha:BVH74_17105"/>
<gene>
    <name evidence="2" type="ORF">BVH74_17105</name>
</gene>
<feature type="signal peptide" evidence="1">
    <location>
        <begin position="1"/>
        <end position="22"/>
    </location>
</feature>
<feature type="chain" id="PRO_5013273622" description="Secreted protein" evidence="1">
    <location>
        <begin position="23"/>
        <end position="97"/>
    </location>
</feature>
<accession>A0A1V0B8W0</accession>
<dbReference type="STRING" id="1931241.BVH74_17105"/>
<organism evidence="2 3">
    <name type="scientific">Halopseudomonas phragmitis</name>
    <dbReference type="NCBI Taxonomy" id="1931241"/>
    <lineage>
        <taxon>Bacteria</taxon>
        <taxon>Pseudomonadati</taxon>
        <taxon>Pseudomonadota</taxon>
        <taxon>Gammaproteobacteria</taxon>
        <taxon>Pseudomonadales</taxon>
        <taxon>Pseudomonadaceae</taxon>
        <taxon>Halopseudomonas</taxon>
    </lineage>
</organism>
<dbReference type="RefSeq" id="WP_080051273.1">
    <property type="nucleotide sequence ID" value="NZ_CP020100.1"/>
</dbReference>
<keyword evidence="1" id="KW-0732">Signal</keyword>